<accession>A0A5M8FKY0</accession>
<proteinExistence type="inferred from homology"/>
<dbReference type="InterPro" id="IPR000361">
    <property type="entry name" value="ATAP_core_dom"/>
</dbReference>
<name>A0A5M8FKY0_9GAMM</name>
<protein>
    <submittedName>
        <fullName evidence="3">Iron-sulfur cluster assembly accessory protein</fullName>
    </submittedName>
</protein>
<feature type="domain" description="Core" evidence="2">
    <location>
        <begin position="1"/>
        <end position="104"/>
    </location>
</feature>
<dbReference type="RefSeq" id="WP_150092557.1">
    <property type="nucleotide sequence ID" value="NZ_JBFUOH010000125.1"/>
</dbReference>
<reference evidence="3 4" key="1">
    <citation type="submission" date="2019-09" db="EMBL/GenBank/DDBJ databases">
        <title>Whole-genome sequence of the purple sulfur bacterium Thiohalocapsa marina DSM 19078.</title>
        <authorList>
            <person name="Kyndt J.A."/>
            <person name="Meyer T.E."/>
        </authorList>
    </citation>
    <scope>NUCLEOTIDE SEQUENCE [LARGE SCALE GENOMIC DNA]</scope>
    <source>
        <strain evidence="3 4">DSM 19078</strain>
    </source>
</reference>
<comment type="similarity">
    <text evidence="1">Belongs to the HesB/IscA family.</text>
</comment>
<dbReference type="GO" id="GO:0016226">
    <property type="term" value="P:iron-sulfur cluster assembly"/>
    <property type="evidence" value="ECO:0007669"/>
    <property type="project" value="InterPro"/>
</dbReference>
<keyword evidence="4" id="KW-1185">Reference proteome</keyword>
<dbReference type="PROSITE" id="PS01152">
    <property type="entry name" value="HESB"/>
    <property type="match status" value="1"/>
</dbReference>
<evidence type="ECO:0000259" key="2">
    <source>
        <dbReference type="Pfam" id="PF01521"/>
    </source>
</evidence>
<dbReference type="GO" id="GO:0051537">
    <property type="term" value="F:2 iron, 2 sulfur cluster binding"/>
    <property type="evidence" value="ECO:0007669"/>
    <property type="project" value="UniProtKB-ARBA"/>
</dbReference>
<evidence type="ECO:0000313" key="3">
    <source>
        <dbReference type="EMBL" id="KAA6185399.1"/>
    </source>
</evidence>
<dbReference type="Pfam" id="PF01521">
    <property type="entry name" value="Fe-S_biosyn"/>
    <property type="match status" value="1"/>
</dbReference>
<dbReference type="Proteomes" id="UP000322981">
    <property type="component" value="Unassembled WGS sequence"/>
</dbReference>
<dbReference type="PANTHER" id="PTHR10072">
    <property type="entry name" value="IRON-SULFUR CLUSTER ASSEMBLY PROTEIN"/>
    <property type="match status" value="1"/>
</dbReference>
<dbReference type="SUPFAM" id="SSF89360">
    <property type="entry name" value="HesB-like domain"/>
    <property type="match status" value="1"/>
</dbReference>
<dbReference type="InterPro" id="IPR017870">
    <property type="entry name" value="FeS_cluster_insertion_CS"/>
</dbReference>
<dbReference type="InterPro" id="IPR050322">
    <property type="entry name" value="Fe-S_cluster_asmbl/transfer"/>
</dbReference>
<sequence>MAVTLTDAAATHVGAMLGKRGHGLGLRIGTKKSGCTGFAYVVDYADELDDGDQVFESHGVKVVVDQASLPMIDGMEVDFVKSSLLNQGFEFRNPNVKDACGCGESFSV</sequence>
<evidence type="ECO:0000313" key="4">
    <source>
        <dbReference type="Proteomes" id="UP000322981"/>
    </source>
</evidence>
<dbReference type="OrthoDB" id="9801228at2"/>
<gene>
    <name evidence="3" type="ORF">F2Q65_08985</name>
</gene>
<comment type="caution">
    <text evidence="3">The sequence shown here is derived from an EMBL/GenBank/DDBJ whole genome shotgun (WGS) entry which is preliminary data.</text>
</comment>
<dbReference type="GO" id="GO:0005829">
    <property type="term" value="C:cytosol"/>
    <property type="evidence" value="ECO:0007669"/>
    <property type="project" value="TreeGrafter"/>
</dbReference>
<dbReference type="InterPro" id="IPR035903">
    <property type="entry name" value="HesB-like_dom_sf"/>
</dbReference>
<dbReference type="PANTHER" id="PTHR10072:SF41">
    <property type="entry name" value="IRON-SULFUR CLUSTER ASSEMBLY 1 HOMOLOG, MITOCHONDRIAL"/>
    <property type="match status" value="1"/>
</dbReference>
<dbReference type="Gene3D" id="2.60.300.12">
    <property type="entry name" value="HesB-like domain"/>
    <property type="match status" value="1"/>
</dbReference>
<evidence type="ECO:0000256" key="1">
    <source>
        <dbReference type="ARBA" id="ARBA00006718"/>
    </source>
</evidence>
<dbReference type="AlphaFoldDB" id="A0A5M8FKY0"/>
<dbReference type="InterPro" id="IPR016092">
    <property type="entry name" value="ATAP"/>
</dbReference>
<dbReference type="EMBL" id="VWXX01000010">
    <property type="protein sequence ID" value="KAA6185399.1"/>
    <property type="molecule type" value="Genomic_DNA"/>
</dbReference>
<organism evidence="3 4">
    <name type="scientific">Thiohalocapsa marina</name>
    <dbReference type="NCBI Taxonomy" id="424902"/>
    <lineage>
        <taxon>Bacteria</taxon>
        <taxon>Pseudomonadati</taxon>
        <taxon>Pseudomonadota</taxon>
        <taxon>Gammaproteobacteria</taxon>
        <taxon>Chromatiales</taxon>
        <taxon>Chromatiaceae</taxon>
        <taxon>Thiohalocapsa</taxon>
    </lineage>
</organism>
<dbReference type="NCBIfam" id="TIGR00049">
    <property type="entry name" value="iron-sulfur cluster assembly accessory protein"/>
    <property type="match status" value="1"/>
</dbReference>